<dbReference type="KEGG" id="nai:NECAME_12857"/>
<dbReference type="GeneID" id="25352885"/>
<organism evidence="2 3">
    <name type="scientific">Necator americanus</name>
    <name type="common">Human hookworm</name>
    <dbReference type="NCBI Taxonomy" id="51031"/>
    <lineage>
        <taxon>Eukaryota</taxon>
        <taxon>Metazoa</taxon>
        <taxon>Ecdysozoa</taxon>
        <taxon>Nematoda</taxon>
        <taxon>Chromadorea</taxon>
        <taxon>Rhabditida</taxon>
        <taxon>Rhabditina</taxon>
        <taxon>Rhabditomorpha</taxon>
        <taxon>Strongyloidea</taxon>
        <taxon>Ancylostomatidae</taxon>
        <taxon>Bunostominae</taxon>
        <taxon>Necator</taxon>
    </lineage>
</organism>
<feature type="signal peptide" evidence="1">
    <location>
        <begin position="1"/>
        <end position="21"/>
    </location>
</feature>
<evidence type="ECO:0000256" key="1">
    <source>
        <dbReference type="SAM" id="SignalP"/>
    </source>
</evidence>
<keyword evidence="1" id="KW-0732">Signal</keyword>
<proteinExistence type="predicted"/>
<gene>
    <name evidence="2" type="ORF">NECAME_12857</name>
</gene>
<accession>W2SYI8</accession>
<evidence type="ECO:0000313" key="2">
    <source>
        <dbReference type="EMBL" id="ETN74613.1"/>
    </source>
</evidence>
<dbReference type="EMBL" id="KI660347">
    <property type="protein sequence ID" value="ETN74613.1"/>
    <property type="molecule type" value="Genomic_DNA"/>
</dbReference>
<keyword evidence="3" id="KW-1185">Reference proteome</keyword>
<reference evidence="3" key="1">
    <citation type="journal article" date="2014" name="Nat. Genet.">
        <title>Genome of the human hookworm Necator americanus.</title>
        <authorList>
            <person name="Tang Y.T."/>
            <person name="Gao X."/>
            <person name="Rosa B.A."/>
            <person name="Abubucker S."/>
            <person name="Hallsworth-Pepin K."/>
            <person name="Martin J."/>
            <person name="Tyagi R."/>
            <person name="Heizer E."/>
            <person name="Zhang X."/>
            <person name="Bhonagiri-Palsikar V."/>
            <person name="Minx P."/>
            <person name="Warren W.C."/>
            <person name="Wang Q."/>
            <person name="Zhan B."/>
            <person name="Hotez P.J."/>
            <person name="Sternberg P.W."/>
            <person name="Dougall A."/>
            <person name="Gaze S.T."/>
            <person name="Mulvenna J."/>
            <person name="Sotillo J."/>
            <person name="Ranganathan S."/>
            <person name="Rabelo E.M."/>
            <person name="Wilson R.K."/>
            <person name="Felgner P.L."/>
            <person name="Bethony J."/>
            <person name="Hawdon J.M."/>
            <person name="Gasser R.B."/>
            <person name="Loukas A."/>
            <person name="Mitreva M."/>
        </authorList>
    </citation>
    <scope>NUCLEOTIDE SEQUENCE [LARGE SCALE GENOMIC DNA]</scope>
</reference>
<dbReference type="CTD" id="25352885"/>
<evidence type="ECO:0008006" key="4">
    <source>
        <dbReference type="Google" id="ProtNLM"/>
    </source>
</evidence>
<name>W2SYI8_NECAM</name>
<dbReference type="Proteomes" id="UP000053676">
    <property type="component" value="Unassembled WGS sequence"/>
</dbReference>
<evidence type="ECO:0000313" key="3">
    <source>
        <dbReference type="Proteomes" id="UP000053676"/>
    </source>
</evidence>
<dbReference type="AlphaFoldDB" id="W2SYI8"/>
<protein>
    <recommendedName>
        <fullName evidence="4">Cystatin domain protein</fullName>
    </recommendedName>
</protein>
<feature type="chain" id="PRO_5004825053" description="Cystatin domain protein" evidence="1">
    <location>
        <begin position="22"/>
        <end position="150"/>
    </location>
</feature>
<sequence>MLMIHSRMLWALIFLLTPVYSQKQCIRSIEKVNATTYNKGDKFNFVHVRAFQEAASLSPNADPFKVSKISDSNNYAVTVKKYYIQQPYQIHGIVKQITVLAEGKKTMQVDYRIRYDKKTYKIRYILLPPGDYERQREECVTAKKGRWAKL</sequence>